<dbReference type="Proteomes" id="UP000318815">
    <property type="component" value="Unassembled WGS sequence"/>
</dbReference>
<organism evidence="3 4">
    <name type="scientific">Chitinophaga pinensis</name>
    <dbReference type="NCBI Taxonomy" id="79329"/>
    <lineage>
        <taxon>Bacteria</taxon>
        <taxon>Pseudomonadati</taxon>
        <taxon>Bacteroidota</taxon>
        <taxon>Chitinophagia</taxon>
        <taxon>Chitinophagales</taxon>
        <taxon>Chitinophagaceae</taxon>
        <taxon>Chitinophaga</taxon>
    </lineage>
</organism>
<dbReference type="SUPFAM" id="SSF52172">
    <property type="entry name" value="CheY-like"/>
    <property type="match status" value="1"/>
</dbReference>
<reference evidence="3 4" key="1">
    <citation type="submission" date="2019-08" db="EMBL/GenBank/DDBJ databases">
        <title>Whole genome sequencing of chitin degrading bacteria Chitinophaga pinensis YS16.</title>
        <authorList>
            <person name="Singh R.P."/>
            <person name="Manchanda G."/>
            <person name="Maurya I.K."/>
            <person name="Joshi N.K."/>
            <person name="Srivastava A.K."/>
        </authorList>
    </citation>
    <scope>NUCLEOTIDE SEQUENCE [LARGE SCALE GENOMIC DNA]</scope>
    <source>
        <strain evidence="3 4">YS-16</strain>
    </source>
</reference>
<feature type="modified residue" description="4-aspartylphosphate" evidence="1">
    <location>
        <position position="70"/>
    </location>
</feature>
<dbReference type="InterPro" id="IPR052893">
    <property type="entry name" value="TCS_response_regulator"/>
</dbReference>
<name>A0A5C6LRV4_9BACT</name>
<sequence>MFINYISLMDGKAKIIFLADDDPEDQEILKDAILKQDPAANIYSVMNGQQAIDYLVNCPDNCLPSLLILDYKMPIFNAVEVLEKIASVPQLQDIPKVVWSTSNQADHVRHCLDNGADLYFVKPTKTEDLNNMARKMLSISKD</sequence>
<dbReference type="InterPro" id="IPR001789">
    <property type="entry name" value="Sig_transdc_resp-reg_receiver"/>
</dbReference>
<proteinExistence type="predicted"/>
<accession>A0A5C6LRV4</accession>
<comment type="caution">
    <text evidence="3">The sequence shown here is derived from an EMBL/GenBank/DDBJ whole genome shotgun (WGS) entry which is preliminary data.</text>
</comment>
<evidence type="ECO:0000313" key="4">
    <source>
        <dbReference type="Proteomes" id="UP000318815"/>
    </source>
</evidence>
<dbReference type="OrthoDB" id="663690at2"/>
<evidence type="ECO:0000256" key="1">
    <source>
        <dbReference type="PROSITE-ProRule" id="PRU00169"/>
    </source>
</evidence>
<dbReference type="InterPro" id="IPR011006">
    <property type="entry name" value="CheY-like_superfamily"/>
</dbReference>
<evidence type="ECO:0000313" key="3">
    <source>
        <dbReference type="EMBL" id="TWV97447.1"/>
    </source>
</evidence>
<feature type="domain" description="Response regulatory" evidence="2">
    <location>
        <begin position="15"/>
        <end position="137"/>
    </location>
</feature>
<dbReference type="EMBL" id="VOHS01000028">
    <property type="protein sequence ID" value="TWV97447.1"/>
    <property type="molecule type" value="Genomic_DNA"/>
</dbReference>
<dbReference type="Gene3D" id="3.40.50.2300">
    <property type="match status" value="1"/>
</dbReference>
<dbReference type="PROSITE" id="PS50110">
    <property type="entry name" value="RESPONSE_REGULATORY"/>
    <property type="match status" value="1"/>
</dbReference>
<keyword evidence="1" id="KW-0597">Phosphoprotein</keyword>
<gene>
    <name evidence="3" type="ORF">FEF09_21590</name>
</gene>
<dbReference type="AlphaFoldDB" id="A0A5C6LRV4"/>
<protein>
    <submittedName>
        <fullName evidence="3">Response regulator</fullName>
    </submittedName>
</protein>
<evidence type="ECO:0000259" key="2">
    <source>
        <dbReference type="PROSITE" id="PS50110"/>
    </source>
</evidence>
<dbReference type="Pfam" id="PF00072">
    <property type="entry name" value="Response_reg"/>
    <property type="match status" value="1"/>
</dbReference>
<dbReference type="PANTHER" id="PTHR44520">
    <property type="entry name" value="RESPONSE REGULATOR RCP1-RELATED"/>
    <property type="match status" value="1"/>
</dbReference>
<keyword evidence="4" id="KW-1185">Reference proteome</keyword>
<dbReference type="GO" id="GO:0000160">
    <property type="term" value="P:phosphorelay signal transduction system"/>
    <property type="evidence" value="ECO:0007669"/>
    <property type="project" value="InterPro"/>
</dbReference>
<dbReference type="SMART" id="SM00448">
    <property type="entry name" value="REC"/>
    <property type="match status" value="1"/>
</dbReference>